<dbReference type="EMBL" id="MT144527">
    <property type="protein sequence ID" value="QJA54671.1"/>
    <property type="molecule type" value="Genomic_DNA"/>
</dbReference>
<reference evidence="1" key="1">
    <citation type="submission" date="2020-03" db="EMBL/GenBank/DDBJ databases">
        <title>The deep terrestrial virosphere.</title>
        <authorList>
            <person name="Holmfeldt K."/>
            <person name="Nilsson E."/>
            <person name="Simone D."/>
            <person name="Lopez-Fernandez M."/>
            <person name="Wu X."/>
            <person name="de Brujin I."/>
            <person name="Lundin D."/>
            <person name="Andersson A."/>
            <person name="Bertilsson S."/>
            <person name="Dopson M."/>
        </authorList>
    </citation>
    <scope>NUCLEOTIDE SEQUENCE</scope>
    <source>
        <strain evidence="1">TM448A05485</strain>
    </source>
</reference>
<sequence>MMDRKQADRIIALLERIADTYPAREDIQFFTPDTDTVPAGTALTVTFTLRRDFEIVITELYCDTRANCSYYWIFGGVKYELNEVAFSHGKRLREGGDWNIILRISNTGTTDVEVGYYLKGWARRKG</sequence>
<organism evidence="1">
    <name type="scientific">viral metagenome</name>
    <dbReference type="NCBI Taxonomy" id="1070528"/>
    <lineage>
        <taxon>unclassified sequences</taxon>
        <taxon>metagenomes</taxon>
        <taxon>organismal metagenomes</taxon>
    </lineage>
</organism>
<accession>A0A6H2A4W4</accession>
<gene>
    <name evidence="1" type="ORF">TM448A05485_0008</name>
</gene>
<evidence type="ECO:0000313" key="1">
    <source>
        <dbReference type="EMBL" id="QJA54671.1"/>
    </source>
</evidence>
<protein>
    <submittedName>
        <fullName evidence="1">Uncharacterized protein</fullName>
    </submittedName>
</protein>
<proteinExistence type="predicted"/>
<dbReference type="AlphaFoldDB" id="A0A6H2A4W4"/>
<name>A0A6H2A4W4_9ZZZZ</name>